<evidence type="ECO:0000256" key="3">
    <source>
        <dbReference type="PROSITE-ProRule" id="PRU00023"/>
    </source>
</evidence>
<name>A0AAN7UZK8_9PEZI</name>
<gene>
    <name evidence="4" type="ORF">RRF57_012480</name>
</gene>
<keyword evidence="2 3" id="KW-0040">ANK repeat</keyword>
<comment type="caution">
    <text evidence="4">The sequence shown here is derived from an EMBL/GenBank/DDBJ whole genome shotgun (WGS) entry which is preliminary data.</text>
</comment>
<dbReference type="EMBL" id="JAWHQM010000077">
    <property type="protein sequence ID" value="KAK5636768.1"/>
    <property type="molecule type" value="Genomic_DNA"/>
</dbReference>
<reference evidence="4 5" key="1">
    <citation type="submission" date="2023-10" db="EMBL/GenBank/DDBJ databases">
        <title>Draft genome sequence of Xylaria bambusicola isolate GMP-LS, the root and basal stem rot pathogen of sugarcane in Indonesia.</title>
        <authorList>
            <person name="Selvaraj P."/>
            <person name="Muralishankar V."/>
            <person name="Muruganantham S."/>
            <person name="Sp S."/>
            <person name="Haryani S."/>
            <person name="Lau K.J.X."/>
            <person name="Naqvi N.I."/>
        </authorList>
    </citation>
    <scope>NUCLEOTIDE SEQUENCE [LARGE SCALE GENOMIC DNA]</scope>
    <source>
        <strain evidence="4">GMP-LS</strain>
    </source>
</reference>
<dbReference type="SMART" id="SM00248">
    <property type="entry name" value="ANK"/>
    <property type="match status" value="7"/>
</dbReference>
<dbReference type="Proteomes" id="UP001305414">
    <property type="component" value="Unassembled WGS sequence"/>
</dbReference>
<organism evidence="4 5">
    <name type="scientific">Xylaria bambusicola</name>
    <dbReference type="NCBI Taxonomy" id="326684"/>
    <lineage>
        <taxon>Eukaryota</taxon>
        <taxon>Fungi</taxon>
        <taxon>Dikarya</taxon>
        <taxon>Ascomycota</taxon>
        <taxon>Pezizomycotina</taxon>
        <taxon>Sordariomycetes</taxon>
        <taxon>Xylariomycetidae</taxon>
        <taxon>Xylariales</taxon>
        <taxon>Xylariaceae</taxon>
        <taxon>Xylaria</taxon>
    </lineage>
</organism>
<evidence type="ECO:0000313" key="4">
    <source>
        <dbReference type="EMBL" id="KAK5636768.1"/>
    </source>
</evidence>
<dbReference type="InterPro" id="IPR002110">
    <property type="entry name" value="Ankyrin_rpt"/>
</dbReference>
<dbReference type="PROSITE" id="PS50297">
    <property type="entry name" value="ANK_REP_REGION"/>
    <property type="match status" value="1"/>
</dbReference>
<dbReference type="AlphaFoldDB" id="A0AAN7UZK8"/>
<keyword evidence="5" id="KW-1185">Reference proteome</keyword>
<feature type="repeat" description="ANK" evidence="3">
    <location>
        <begin position="194"/>
        <end position="223"/>
    </location>
</feature>
<proteinExistence type="predicted"/>
<evidence type="ECO:0000256" key="1">
    <source>
        <dbReference type="ARBA" id="ARBA00022737"/>
    </source>
</evidence>
<feature type="repeat" description="ANK" evidence="3">
    <location>
        <begin position="158"/>
        <end position="190"/>
    </location>
</feature>
<dbReference type="PANTHER" id="PTHR24198">
    <property type="entry name" value="ANKYRIN REPEAT AND PROTEIN KINASE DOMAIN-CONTAINING PROTEIN"/>
    <property type="match status" value="1"/>
</dbReference>
<evidence type="ECO:0000256" key="2">
    <source>
        <dbReference type="ARBA" id="ARBA00023043"/>
    </source>
</evidence>
<accession>A0AAN7UZK8</accession>
<dbReference type="Gene3D" id="1.25.40.20">
    <property type="entry name" value="Ankyrin repeat-containing domain"/>
    <property type="match status" value="2"/>
</dbReference>
<protein>
    <submittedName>
        <fullName evidence="4">Uncharacterized protein</fullName>
    </submittedName>
</protein>
<dbReference type="Pfam" id="PF12796">
    <property type="entry name" value="Ank_2"/>
    <property type="match status" value="2"/>
</dbReference>
<dbReference type="PROSITE" id="PS50088">
    <property type="entry name" value="ANK_REPEAT"/>
    <property type="match status" value="2"/>
</dbReference>
<dbReference type="InterPro" id="IPR036770">
    <property type="entry name" value="Ankyrin_rpt-contain_sf"/>
</dbReference>
<dbReference type="PANTHER" id="PTHR24198:SF194">
    <property type="entry name" value="INVERSIN-A"/>
    <property type="match status" value="1"/>
</dbReference>
<keyword evidence="1" id="KW-0677">Repeat</keyword>
<evidence type="ECO:0000313" key="5">
    <source>
        <dbReference type="Proteomes" id="UP001305414"/>
    </source>
</evidence>
<dbReference type="SUPFAM" id="SSF48403">
    <property type="entry name" value="Ankyrin repeat"/>
    <property type="match status" value="1"/>
</dbReference>
<sequence length="462" mass="50235">MATHRCLAQLLQHGDELDLFDEYDMLDDISFDEGASNLRADATKSDDHEYSFRRYSTCYWVRHYSLVTDHTKTAQLNQILIEFVFGIESSRFELWLDEVQDLIERNPLTSVTLIKELAASHSATKSPVFVASVYGILPIFEHLAATGEKVDWNTKNSRGVSAIYLAARFGQLEAMKYLLQTNADVNSQGGVFGNPAQAAAFNGHTAVLELLVNHGADVHASGRFSDTFQAALIGNQTAAMKLLLEGSSAKEVPDIDELLSRAAYYGHHEVVEMLLKRKEELPRSAHQSESLFPHDTLQAALYSGRPGSVVAMRLLKRLGNVNDEGGRFGNALQAACAGGYLASVRWLLGHGADVNSTGRYGSALKAASLGGHDEVVSLLLQAGARSGPSRRGMFDAFEAAASQNRLSTLALLINNSPDAINTIDEDLLSSKGRIINFLGPALKSACLRGHVDIVRYLLANGA</sequence>